<dbReference type="AlphaFoldDB" id="A0A543J8Q3"/>
<name>A0A543J8Q3_9PSEU</name>
<feature type="domain" description="Histidine kinase/HSP90-like ATPase" evidence="2">
    <location>
        <begin position="19"/>
        <end position="125"/>
    </location>
</feature>
<evidence type="ECO:0000259" key="2">
    <source>
        <dbReference type="Pfam" id="PF13581"/>
    </source>
</evidence>
<evidence type="ECO:0000256" key="1">
    <source>
        <dbReference type="ARBA" id="ARBA00022527"/>
    </source>
</evidence>
<dbReference type="PANTHER" id="PTHR35526">
    <property type="entry name" value="ANTI-SIGMA-F FACTOR RSBW-RELATED"/>
    <property type="match status" value="1"/>
</dbReference>
<keyword evidence="1" id="KW-0418">Kinase</keyword>
<dbReference type="InterPro" id="IPR036890">
    <property type="entry name" value="HATPase_C_sf"/>
</dbReference>
<dbReference type="Pfam" id="PF13581">
    <property type="entry name" value="HATPase_c_2"/>
    <property type="match status" value="1"/>
</dbReference>
<evidence type="ECO:0000313" key="3">
    <source>
        <dbReference type="EMBL" id="TQM79174.1"/>
    </source>
</evidence>
<accession>A0A543J8Q3</accession>
<dbReference type="RefSeq" id="WP_141976285.1">
    <property type="nucleotide sequence ID" value="NZ_VFPP01000001.1"/>
</dbReference>
<dbReference type="InterPro" id="IPR003594">
    <property type="entry name" value="HATPase_dom"/>
</dbReference>
<dbReference type="OrthoDB" id="3478628at2"/>
<keyword evidence="1" id="KW-0808">Transferase</keyword>
<dbReference type="Proteomes" id="UP000316628">
    <property type="component" value="Unassembled WGS sequence"/>
</dbReference>
<keyword evidence="4" id="KW-1185">Reference proteome</keyword>
<organism evidence="3 4">
    <name type="scientific">Saccharothrix saharensis</name>
    <dbReference type="NCBI Taxonomy" id="571190"/>
    <lineage>
        <taxon>Bacteria</taxon>
        <taxon>Bacillati</taxon>
        <taxon>Actinomycetota</taxon>
        <taxon>Actinomycetes</taxon>
        <taxon>Pseudonocardiales</taxon>
        <taxon>Pseudonocardiaceae</taxon>
        <taxon>Saccharothrix</taxon>
    </lineage>
</organism>
<evidence type="ECO:0000313" key="4">
    <source>
        <dbReference type="Proteomes" id="UP000316628"/>
    </source>
</evidence>
<dbReference type="EMBL" id="VFPP01000001">
    <property type="protein sequence ID" value="TQM79174.1"/>
    <property type="molecule type" value="Genomic_DNA"/>
</dbReference>
<dbReference type="Gene3D" id="3.30.565.10">
    <property type="entry name" value="Histidine kinase-like ATPase, C-terminal domain"/>
    <property type="match status" value="1"/>
</dbReference>
<proteinExistence type="predicted"/>
<protein>
    <submittedName>
        <fullName evidence="3">Anti-sigma regulatory factor (Ser/Thr protein kinase)</fullName>
    </submittedName>
</protein>
<keyword evidence="1" id="KW-0723">Serine/threonine-protein kinase</keyword>
<dbReference type="SUPFAM" id="SSF55874">
    <property type="entry name" value="ATPase domain of HSP90 chaperone/DNA topoisomerase II/histidine kinase"/>
    <property type="match status" value="1"/>
</dbReference>
<sequence length="136" mass="14763">MNADDPVTTVALDLVDDVPSLAAVRRWAAEALADLTEDEIDDCMLLVTELVSNAYDHGTGPRAVRLRRSPNWSYVRIEVDDASPDDLTFGRSRLGPNRGRGLVIVDKLAKDWGVDVHPGGKTVWAELSCGASHVPV</sequence>
<gene>
    <name evidence="3" type="ORF">FHX81_1470</name>
</gene>
<reference evidence="3 4" key="1">
    <citation type="submission" date="2019-06" db="EMBL/GenBank/DDBJ databases">
        <title>Sequencing the genomes of 1000 actinobacteria strains.</title>
        <authorList>
            <person name="Klenk H.-P."/>
        </authorList>
    </citation>
    <scope>NUCLEOTIDE SEQUENCE [LARGE SCALE GENOMIC DNA]</scope>
    <source>
        <strain evidence="3 4">DSM 45456</strain>
    </source>
</reference>
<comment type="caution">
    <text evidence="3">The sequence shown here is derived from an EMBL/GenBank/DDBJ whole genome shotgun (WGS) entry which is preliminary data.</text>
</comment>
<dbReference type="CDD" id="cd16936">
    <property type="entry name" value="HATPase_RsbW-like"/>
    <property type="match status" value="1"/>
</dbReference>
<dbReference type="GO" id="GO:0004674">
    <property type="term" value="F:protein serine/threonine kinase activity"/>
    <property type="evidence" value="ECO:0007669"/>
    <property type="project" value="UniProtKB-KW"/>
</dbReference>
<dbReference type="InterPro" id="IPR050267">
    <property type="entry name" value="Anti-sigma-factor_SerPK"/>
</dbReference>
<dbReference type="PANTHER" id="PTHR35526:SF3">
    <property type="entry name" value="ANTI-SIGMA-F FACTOR RSBW"/>
    <property type="match status" value="1"/>
</dbReference>